<dbReference type="Pfam" id="PF03456">
    <property type="entry name" value="uDENN"/>
    <property type="match status" value="1"/>
</dbReference>
<gene>
    <name evidence="3" type="ORF">POM88_027564</name>
</gene>
<dbReference type="PANTHER" id="PTHR15288">
    <property type="entry name" value="DENN DOMAIN-CONTAINING PROTEIN 2"/>
    <property type="match status" value="1"/>
</dbReference>
<dbReference type="InterPro" id="IPR051942">
    <property type="entry name" value="DENN_domain_containing_2"/>
</dbReference>
<feature type="compositionally biased region" description="Low complexity" evidence="1">
    <location>
        <begin position="61"/>
        <end position="79"/>
    </location>
</feature>
<accession>A0AAD8MLL1</accession>
<comment type="caution">
    <text evidence="3">The sequence shown here is derived from an EMBL/GenBank/DDBJ whole genome shotgun (WGS) entry which is preliminary data.</text>
</comment>
<feature type="region of interest" description="Disordered" evidence="1">
    <location>
        <begin position="534"/>
        <end position="555"/>
    </location>
</feature>
<evidence type="ECO:0000256" key="1">
    <source>
        <dbReference type="SAM" id="MobiDB-lite"/>
    </source>
</evidence>
<evidence type="ECO:0000313" key="4">
    <source>
        <dbReference type="Proteomes" id="UP001237642"/>
    </source>
</evidence>
<dbReference type="Gene3D" id="3.40.50.11500">
    <property type="match status" value="1"/>
</dbReference>
<sequence>METDSKEPEKDPSLTMTPALENESPLTTTQASEKDPSSITTQASEEDPSLTTTQALEHDPSSTTTQASKKVSSSTTTPTLEKDPSLTVNQASEDDPSSTTQASVKNPSTSSVATQASEKDPSSTATQVLENDPSSTTQALEKDSSLTTQVSEKDSFFKTQASDNDSSLTTTQATENDPSSTTQALEKDLSLTTQASKKDPSSITTQALEKDLSLTAQVSEKDPSLTTKKISRLPSDVSSLSLPASGPVHRRTKSDVLLSGTGNRPGIAFQKWKTQVQRAFKWVKEESTDYNFNPEILADQKRQWSQLHSDSSDLTYKEPSSIIEHFIISGLHPNSNLEVVETAYVRLKKWESLKENKEASDPKTMQQLEPPSLEPEILFEYPPGKRLPMNRKDLAAFCFPNSVKARVLERTPSLSELNEIVFGQEHLSTDDLSFVFSLKVADNATLYGVCLLVKEIVQRPPTPTMLGALTPDYRPYEGRSHVLTSAPRCYCVLTRAPFFELHYEMLKSIVTQERLTRITQFVKYVSLYDQAPSLSRSNDQKKENNDPPKEEYSTDWMATAIPIESAVALTAAAAGIISDDELFSSSSKGEHRSSESTSTETSEHKHIREIVNGSGKNFHSLDDHTNETPETLHDDLDVEQRSEVVACANPRIYGMDPSNSESLISSVSSTDENEKQSCSNGKVSREDWIVEWAKDNNNSLIQIVCSFYSMHFPERGGEITFKPLEHLQTVKYRRPSVCALTQAEKHLYYTKWEMLSALEGNKRLAAAEEAAALSIWTTAAICRALSLENILTLLTGVLLEKQVLFVCPNLGVLSAIVLSIIPIIRPFQWQSLFLPVLPGKMKDFLDAPVPFIVGMQHMPTDFKLKRSNLIHVDVAKDQVKSCKLPELPDYKDLISELGPIYFKMAKHQSVAKKRPVYSYNETEAEAAGRFLAVMRRYLYSLCTDMRSHTITSVRANNDRVSILLKDSFLASFSYRDQPFIKLFLDTQLFSVLSDTYLSNYEN</sequence>
<dbReference type="Gene3D" id="3.30.450.200">
    <property type="match status" value="1"/>
</dbReference>
<dbReference type="SMART" id="SM00799">
    <property type="entry name" value="DENN"/>
    <property type="match status" value="1"/>
</dbReference>
<feature type="compositionally biased region" description="Polar residues" evidence="1">
    <location>
        <begin position="86"/>
        <end position="150"/>
    </location>
</feature>
<feature type="compositionally biased region" description="Low complexity" evidence="1">
    <location>
        <begin position="658"/>
        <end position="669"/>
    </location>
</feature>
<proteinExistence type="predicted"/>
<feature type="region of interest" description="Disordered" evidence="1">
    <location>
        <begin position="582"/>
        <end position="679"/>
    </location>
</feature>
<feature type="compositionally biased region" description="Basic and acidic residues" evidence="1">
    <location>
        <begin position="1"/>
        <end position="12"/>
    </location>
</feature>
<reference evidence="3" key="2">
    <citation type="submission" date="2023-05" db="EMBL/GenBank/DDBJ databases">
        <authorList>
            <person name="Schelkunov M.I."/>
        </authorList>
    </citation>
    <scope>NUCLEOTIDE SEQUENCE</scope>
    <source>
        <strain evidence="3">Hsosn_3</strain>
        <tissue evidence="3">Leaf</tissue>
    </source>
</reference>
<dbReference type="InterPro" id="IPR043153">
    <property type="entry name" value="DENN_C"/>
</dbReference>
<dbReference type="Proteomes" id="UP001237642">
    <property type="component" value="Unassembled WGS sequence"/>
</dbReference>
<feature type="region of interest" description="Disordered" evidence="1">
    <location>
        <begin position="1"/>
        <end position="185"/>
    </location>
</feature>
<dbReference type="InterPro" id="IPR037516">
    <property type="entry name" value="Tripartite_DENN"/>
</dbReference>
<feature type="compositionally biased region" description="Basic and acidic residues" evidence="1">
    <location>
        <begin position="619"/>
        <end position="642"/>
    </location>
</feature>
<dbReference type="PROSITE" id="PS50211">
    <property type="entry name" value="DENN"/>
    <property type="match status" value="1"/>
</dbReference>
<evidence type="ECO:0000313" key="3">
    <source>
        <dbReference type="EMBL" id="KAK1380820.1"/>
    </source>
</evidence>
<organism evidence="3 4">
    <name type="scientific">Heracleum sosnowskyi</name>
    <dbReference type="NCBI Taxonomy" id="360622"/>
    <lineage>
        <taxon>Eukaryota</taxon>
        <taxon>Viridiplantae</taxon>
        <taxon>Streptophyta</taxon>
        <taxon>Embryophyta</taxon>
        <taxon>Tracheophyta</taxon>
        <taxon>Spermatophyta</taxon>
        <taxon>Magnoliopsida</taxon>
        <taxon>eudicotyledons</taxon>
        <taxon>Gunneridae</taxon>
        <taxon>Pentapetalae</taxon>
        <taxon>asterids</taxon>
        <taxon>campanulids</taxon>
        <taxon>Apiales</taxon>
        <taxon>Apiaceae</taxon>
        <taxon>Apioideae</taxon>
        <taxon>apioid superclade</taxon>
        <taxon>Tordylieae</taxon>
        <taxon>Tordyliinae</taxon>
        <taxon>Heracleum</taxon>
    </lineage>
</organism>
<protein>
    <submittedName>
        <fullName evidence="3">UDENN domain-containing protein</fullName>
    </submittedName>
</protein>
<dbReference type="PANTHER" id="PTHR15288:SF0">
    <property type="entry name" value="UDENN DOMAIN-CONTAINING PROTEIN"/>
    <property type="match status" value="1"/>
</dbReference>
<name>A0AAD8MLL1_9APIA</name>
<dbReference type="Pfam" id="PF02141">
    <property type="entry name" value="DENN"/>
    <property type="match status" value="1"/>
</dbReference>
<reference evidence="3" key="1">
    <citation type="submission" date="2023-02" db="EMBL/GenBank/DDBJ databases">
        <title>Genome of toxic invasive species Heracleum sosnowskyi carries increased number of genes despite the absence of recent whole-genome duplications.</title>
        <authorList>
            <person name="Schelkunov M."/>
            <person name="Shtratnikova V."/>
            <person name="Makarenko M."/>
            <person name="Klepikova A."/>
            <person name="Omelchenko D."/>
            <person name="Novikova G."/>
            <person name="Obukhova E."/>
            <person name="Bogdanov V."/>
            <person name="Penin A."/>
            <person name="Logacheva M."/>
        </authorList>
    </citation>
    <scope>NUCLEOTIDE SEQUENCE</scope>
    <source>
        <strain evidence="3">Hsosn_3</strain>
        <tissue evidence="3">Leaf</tissue>
    </source>
</reference>
<dbReference type="InterPro" id="IPR005113">
    <property type="entry name" value="uDENN_dom"/>
</dbReference>
<dbReference type="InterPro" id="IPR001194">
    <property type="entry name" value="cDENN_dom"/>
</dbReference>
<dbReference type="AlphaFoldDB" id="A0AAD8MLL1"/>
<feature type="compositionally biased region" description="Polar residues" evidence="1">
    <location>
        <begin position="157"/>
        <end position="185"/>
    </location>
</feature>
<dbReference type="EMBL" id="JAUIZM010000006">
    <property type="protein sequence ID" value="KAK1380820.1"/>
    <property type="molecule type" value="Genomic_DNA"/>
</dbReference>
<feature type="compositionally biased region" description="Polar residues" evidence="1">
    <location>
        <begin position="24"/>
        <end position="55"/>
    </location>
</feature>
<feature type="region of interest" description="Disordered" evidence="1">
    <location>
        <begin position="236"/>
        <end position="259"/>
    </location>
</feature>
<evidence type="ECO:0000259" key="2">
    <source>
        <dbReference type="PROSITE" id="PS50211"/>
    </source>
</evidence>
<feature type="compositionally biased region" description="Basic and acidic residues" evidence="1">
    <location>
        <begin position="538"/>
        <end position="552"/>
    </location>
</feature>
<keyword evidence="4" id="KW-1185">Reference proteome</keyword>
<feature type="domain" description="UDENN" evidence="2">
    <location>
        <begin position="358"/>
        <end position="1002"/>
    </location>
</feature>